<feature type="domain" description="Calx-beta" evidence="5">
    <location>
        <begin position="497"/>
        <end position="596"/>
    </location>
</feature>
<name>A0A928VUK4_9CYAN</name>
<protein>
    <recommendedName>
        <fullName evidence="5">Calx-beta domain-containing protein</fullName>
    </recommendedName>
</protein>
<dbReference type="RefSeq" id="WP_264327169.1">
    <property type="nucleotide sequence ID" value="NZ_JADEXQ010000101.1"/>
</dbReference>
<dbReference type="InterPro" id="IPR001695">
    <property type="entry name" value="Lysyl_oxidase"/>
</dbReference>
<dbReference type="GO" id="GO:0005507">
    <property type="term" value="F:copper ion binding"/>
    <property type="evidence" value="ECO:0007669"/>
    <property type="project" value="InterPro"/>
</dbReference>
<evidence type="ECO:0000256" key="1">
    <source>
        <dbReference type="ARBA" id="ARBA00022729"/>
    </source>
</evidence>
<dbReference type="AlphaFoldDB" id="A0A928VUK4"/>
<dbReference type="InterPro" id="IPR013783">
    <property type="entry name" value="Ig-like_fold"/>
</dbReference>
<keyword evidence="2" id="KW-0677">Repeat</keyword>
<feature type="compositionally biased region" description="Polar residues" evidence="4">
    <location>
        <begin position="19"/>
        <end position="40"/>
    </location>
</feature>
<reference evidence="6" key="1">
    <citation type="submission" date="2020-10" db="EMBL/GenBank/DDBJ databases">
        <authorList>
            <person name="Castelo-Branco R."/>
            <person name="Eusebio N."/>
            <person name="Adriana R."/>
            <person name="Vieira A."/>
            <person name="Brugerolle De Fraissinette N."/>
            <person name="Rezende De Castro R."/>
            <person name="Schneider M.P."/>
            <person name="Vasconcelos V."/>
            <person name="Leao P.N."/>
        </authorList>
    </citation>
    <scope>NUCLEOTIDE SEQUENCE</scope>
    <source>
        <strain evidence="6">LEGE 11480</strain>
    </source>
</reference>
<dbReference type="SUPFAM" id="SSF141072">
    <property type="entry name" value="CalX-like"/>
    <property type="match status" value="1"/>
</dbReference>
<dbReference type="EMBL" id="JADEXQ010000101">
    <property type="protein sequence ID" value="MBE9032349.1"/>
    <property type="molecule type" value="Genomic_DNA"/>
</dbReference>
<sequence length="843" mass="90390">MIGPQNLNQSTALLDVASTSTSATNREDLSTTSISPIASQTTNPTVAPTTPANAATPRIVFEDNFERNQGWQTNFNNRDTATTGQWEIANPEATSLGGMSQQLENPVSGNNALVTQALAGNTVGQYDIDNGLTSTRSPEIILDDNTDFQLDLSYYFAHLSNANNDDFLRISVVGEQLTQIIFEQRGNNTDRAATWSTFTTDISSFAGETIALLVEAQDGGTASLVEAAIDAVSISGTWRDTQAPTPNLNTRDITAEGTNSYDFEVTYGDDSAIDISTIDTGDILVTGPNNYNQVATFVALDENANDEQNVRTATYRLSPPDASWNGRDNGLYSVFLAANQVSDVHGNRSDTTVSLGDFVVDLRSPVLSLGDLGAGVAARDNATGIGYLMYSEELVEVRFLAAGPAAGSASKLIAVQYVDGQWYYDNNDRLIAFTPRTTDRLLAELNFSDDTTTLLQSTDQTINGIAAGYADGDLRITPNVWNNARNQGEFGLSGTAITLFSSSSEVPGQLNFTAPIVFIDESSGTVDLTINRIGGSNGQVSVDYATTSVSAIAGEDYTAQSGTLIFNEGETAKTLSINIFDDTEGEANEAFVITLENPTGKASLGLVSTIVNINASDGGSDRGNPGDLLPDLRPIIDTSNDYQIDITEIPGQALLRLSTEVANVGDGPLELWGTSTTGVFQPVFQRIYSDQSNARDQLAGAFVNHPAHGHFHFEDFAVYNLRAIQADGSPGEIVASGGKTSFCLINIRHPFPQLTNAATISDGRGGEDCGFIQGIDVGYADLYNRELPNQWIDVTNVSDGDYWLEITTDPENNILETNETNNTDYLKITLDNPYLDAPNLPLI</sequence>
<comment type="caution">
    <text evidence="6">The sequence shown here is derived from an EMBL/GenBank/DDBJ whole genome shotgun (WGS) entry which is preliminary data.</text>
</comment>
<evidence type="ECO:0000256" key="3">
    <source>
        <dbReference type="ARBA" id="ARBA00022837"/>
    </source>
</evidence>
<organism evidence="6 7">
    <name type="scientific">Romeriopsis navalis LEGE 11480</name>
    <dbReference type="NCBI Taxonomy" id="2777977"/>
    <lineage>
        <taxon>Bacteria</taxon>
        <taxon>Bacillati</taxon>
        <taxon>Cyanobacteriota</taxon>
        <taxon>Cyanophyceae</taxon>
        <taxon>Leptolyngbyales</taxon>
        <taxon>Leptolyngbyaceae</taxon>
        <taxon>Romeriopsis</taxon>
        <taxon>Romeriopsis navalis</taxon>
    </lineage>
</organism>
<evidence type="ECO:0000256" key="4">
    <source>
        <dbReference type="SAM" id="MobiDB-lite"/>
    </source>
</evidence>
<evidence type="ECO:0000313" key="6">
    <source>
        <dbReference type="EMBL" id="MBE9032349.1"/>
    </source>
</evidence>
<keyword evidence="1" id="KW-0732">Signal</keyword>
<dbReference type="PANTHER" id="PTHR46682:SF1">
    <property type="entry name" value="ADHESION G-PROTEIN COUPLED RECEPTOR V1"/>
    <property type="match status" value="1"/>
</dbReference>
<accession>A0A928VUK4</accession>
<evidence type="ECO:0000259" key="5">
    <source>
        <dbReference type="SMART" id="SM00237"/>
    </source>
</evidence>
<gene>
    <name evidence="6" type="ORF">IQ266_21665</name>
</gene>
<dbReference type="Pfam" id="PF03160">
    <property type="entry name" value="Calx-beta"/>
    <property type="match status" value="1"/>
</dbReference>
<keyword evidence="7" id="KW-1185">Reference proteome</keyword>
<evidence type="ECO:0000256" key="2">
    <source>
        <dbReference type="ARBA" id="ARBA00022737"/>
    </source>
</evidence>
<dbReference type="InterPro" id="IPR026919">
    <property type="entry name" value="ADGRV1"/>
</dbReference>
<proteinExistence type="predicted"/>
<feature type="region of interest" description="Disordered" evidence="4">
    <location>
        <begin position="19"/>
        <end position="56"/>
    </location>
</feature>
<evidence type="ECO:0000313" key="7">
    <source>
        <dbReference type="Proteomes" id="UP000625316"/>
    </source>
</evidence>
<dbReference type="Gene3D" id="2.60.40.10">
    <property type="entry name" value="Immunoglobulins"/>
    <property type="match status" value="1"/>
</dbReference>
<dbReference type="Pfam" id="PF01186">
    <property type="entry name" value="Lysyl_oxidase"/>
    <property type="match status" value="1"/>
</dbReference>
<dbReference type="GO" id="GO:0016020">
    <property type="term" value="C:membrane"/>
    <property type="evidence" value="ECO:0007669"/>
    <property type="project" value="InterPro"/>
</dbReference>
<dbReference type="Gene3D" id="2.60.40.2030">
    <property type="match status" value="1"/>
</dbReference>
<dbReference type="InterPro" id="IPR003644">
    <property type="entry name" value="Calx_beta"/>
</dbReference>
<feature type="compositionally biased region" description="Low complexity" evidence="4">
    <location>
        <begin position="41"/>
        <end position="56"/>
    </location>
</feature>
<dbReference type="GO" id="GO:0016641">
    <property type="term" value="F:oxidoreductase activity, acting on the CH-NH2 group of donors, oxygen as acceptor"/>
    <property type="evidence" value="ECO:0007669"/>
    <property type="project" value="InterPro"/>
</dbReference>
<keyword evidence="3" id="KW-0106">Calcium</keyword>
<dbReference type="Proteomes" id="UP000625316">
    <property type="component" value="Unassembled WGS sequence"/>
</dbReference>
<dbReference type="SMART" id="SM00237">
    <property type="entry name" value="Calx_beta"/>
    <property type="match status" value="1"/>
</dbReference>
<dbReference type="GO" id="GO:0004930">
    <property type="term" value="F:G protein-coupled receptor activity"/>
    <property type="evidence" value="ECO:0007669"/>
    <property type="project" value="InterPro"/>
</dbReference>
<dbReference type="InterPro" id="IPR038081">
    <property type="entry name" value="CalX-like_sf"/>
</dbReference>
<dbReference type="PANTHER" id="PTHR46682">
    <property type="entry name" value="ADHESION G-PROTEIN COUPLED RECEPTOR V1"/>
    <property type="match status" value="1"/>
</dbReference>